<dbReference type="EMBL" id="GBRH01210586">
    <property type="protein sequence ID" value="JAD87309.1"/>
    <property type="molecule type" value="Transcribed_RNA"/>
</dbReference>
<evidence type="ECO:0000313" key="1">
    <source>
        <dbReference type="EMBL" id="JAD87309.1"/>
    </source>
</evidence>
<proteinExistence type="predicted"/>
<organism evidence="1">
    <name type="scientific">Arundo donax</name>
    <name type="common">Giant reed</name>
    <name type="synonym">Donax arundinaceus</name>
    <dbReference type="NCBI Taxonomy" id="35708"/>
    <lineage>
        <taxon>Eukaryota</taxon>
        <taxon>Viridiplantae</taxon>
        <taxon>Streptophyta</taxon>
        <taxon>Embryophyta</taxon>
        <taxon>Tracheophyta</taxon>
        <taxon>Spermatophyta</taxon>
        <taxon>Magnoliopsida</taxon>
        <taxon>Liliopsida</taxon>
        <taxon>Poales</taxon>
        <taxon>Poaceae</taxon>
        <taxon>PACMAD clade</taxon>
        <taxon>Arundinoideae</taxon>
        <taxon>Arundineae</taxon>
        <taxon>Arundo</taxon>
    </lineage>
</organism>
<reference evidence="1" key="1">
    <citation type="submission" date="2014-09" db="EMBL/GenBank/DDBJ databases">
        <authorList>
            <person name="Magalhaes I.L.F."/>
            <person name="Oliveira U."/>
            <person name="Santos F.R."/>
            <person name="Vidigal T.H.D.A."/>
            <person name="Brescovit A.D."/>
            <person name="Santos A.J."/>
        </authorList>
    </citation>
    <scope>NUCLEOTIDE SEQUENCE</scope>
    <source>
        <tissue evidence="1">Shoot tissue taken approximately 20 cm above the soil surface</tissue>
    </source>
</reference>
<dbReference type="AlphaFoldDB" id="A0A0A9DFE2"/>
<reference evidence="1" key="2">
    <citation type="journal article" date="2015" name="Data Brief">
        <title>Shoot transcriptome of the giant reed, Arundo donax.</title>
        <authorList>
            <person name="Barrero R.A."/>
            <person name="Guerrero F.D."/>
            <person name="Moolhuijzen P."/>
            <person name="Goolsby J.A."/>
            <person name="Tidwell J."/>
            <person name="Bellgard S.E."/>
            <person name="Bellgard M.I."/>
        </authorList>
    </citation>
    <scope>NUCLEOTIDE SEQUENCE</scope>
    <source>
        <tissue evidence="1">Shoot tissue taken approximately 20 cm above the soil surface</tissue>
    </source>
</reference>
<sequence length="89" mass="10512">MRPPQLPIDGGLTCIRPRRQRALRRRAWPRESLLPPPVLPFPPPRQPPIPWCARFRHSCHSPRTGPVQWRSAELMEQTYSCFWCRRFAG</sequence>
<accession>A0A0A9DFE2</accession>
<protein>
    <submittedName>
        <fullName evidence="1">Uncharacterized protein</fullName>
    </submittedName>
</protein>
<name>A0A0A9DFE2_ARUDO</name>